<dbReference type="PROSITE" id="PS50937">
    <property type="entry name" value="HTH_MERR_2"/>
    <property type="match status" value="1"/>
</dbReference>
<dbReference type="eggNOG" id="COG0789">
    <property type="taxonomic scope" value="Bacteria"/>
</dbReference>
<keyword evidence="1" id="KW-0238">DNA-binding</keyword>
<feature type="region of interest" description="Disordered" evidence="2">
    <location>
        <begin position="136"/>
        <end position="176"/>
    </location>
</feature>
<dbReference type="AlphaFoldDB" id="F0RLU0"/>
<organism evidence="4 5">
    <name type="scientific">Deinococcus proteolyticus (strain ATCC 35074 / DSM 20540 / JCM 6276 / NBRC 101906 / NCIMB 13154 / VKM Ac-1939 / CCM 2703 / MRP)</name>
    <dbReference type="NCBI Taxonomy" id="693977"/>
    <lineage>
        <taxon>Bacteria</taxon>
        <taxon>Thermotogati</taxon>
        <taxon>Deinococcota</taxon>
        <taxon>Deinococci</taxon>
        <taxon>Deinococcales</taxon>
        <taxon>Deinococcaceae</taxon>
        <taxon>Deinococcus</taxon>
    </lineage>
</organism>
<dbReference type="PRINTS" id="PR00040">
    <property type="entry name" value="HTHMERR"/>
</dbReference>
<gene>
    <name evidence="4" type="ordered locus">Deipr_0773</name>
</gene>
<dbReference type="GO" id="GO:0003677">
    <property type="term" value="F:DNA binding"/>
    <property type="evidence" value="ECO:0007669"/>
    <property type="project" value="UniProtKB-KW"/>
</dbReference>
<dbReference type="Proteomes" id="UP000007718">
    <property type="component" value="Chromosome"/>
</dbReference>
<keyword evidence="5" id="KW-1185">Reference proteome</keyword>
<feature type="compositionally biased region" description="Low complexity" evidence="2">
    <location>
        <begin position="161"/>
        <end position="176"/>
    </location>
</feature>
<evidence type="ECO:0000259" key="3">
    <source>
        <dbReference type="PROSITE" id="PS50937"/>
    </source>
</evidence>
<dbReference type="SMART" id="SM00422">
    <property type="entry name" value="HTH_MERR"/>
    <property type="match status" value="1"/>
</dbReference>
<dbReference type="InterPro" id="IPR000551">
    <property type="entry name" value="MerR-type_HTH_dom"/>
</dbReference>
<dbReference type="HOGENOM" id="CLU_1522754_0_0_0"/>
<dbReference type="Pfam" id="PF13411">
    <property type="entry name" value="MerR_1"/>
    <property type="match status" value="1"/>
</dbReference>
<dbReference type="CDD" id="cd01109">
    <property type="entry name" value="HTH_YyaN"/>
    <property type="match status" value="1"/>
</dbReference>
<dbReference type="InterPro" id="IPR047057">
    <property type="entry name" value="MerR_fam"/>
</dbReference>
<dbReference type="GO" id="GO:0003700">
    <property type="term" value="F:DNA-binding transcription factor activity"/>
    <property type="evidence" value="ECO:0007669"/>
    <property type="project" value="InterPro"/>
</dbReference>
<dbReference type="PANTHER" id="PTHR30204">
    <property type="entry name" value="REDOX-CYCLING DRUG-SENSING TRANSCRIPTIONAL ACTIVATOR SOXR"/>
    <property type="match status" value="1"/>
</dbReference>
<dbReference type="SUPFAM" id="SSF46955">
    <property type="entry name" value="Putative DNA-binding domain"/>
    <property type="match status" value="1"/>
</dbReference>
<dbReference type="Gene3D" id="1.10.1660.10">
    <property type="match status" value="1"/>
</dbReference>
<evidence type="ECO:0000313" key="4">
    <source>
        <dbReference type="EMBL" id="ADY25929.1"/>
    </source>
</evidence>
<feature type="domain" description="HTH merR-type" evidence="3">
    <location>
        <begin position="14"/>
        <end position="82"/>
    </location>
</feature>
<evidence type="ECO:0000256" key="2">
    <source>
        <dbReference type="SAM" id="MobiDB-lite"/>
    </source>
</evidence>
<sequence length="176" mass="19208">MAGVSAEQLYTTQLYSIGEAAAQLGVSTHTLRYYEREGLLPVPRTPGGQRSYRQGDLDLLRFLLCLRATGMGIQGLREYMALARAGRETRPQRRDLLARHEAAVAAQLAETQVHLQAVQRKIALYDTLAAPLQEPTATPLWDDSPDDALCLAAEQAGLPDQTTPTQPSPSQGEPRA</sequence>
<dbReference type="PANTHER" id="PTHR30204:SF98">
    <property type="entry name" value="HTH-TYPE TRANSCRIPTIONAL REGULATOR ADHR"/>
    <property type="match status" value="1"/>
</dbReference>
<protein>
    <submittedName>
        <fullName evidence="4">Transcriptional regulator, MerR family</fullName>
    </submittedName>
</protein>
<name>F0RLU0_DEIPM</name>
<accession>F0RLU0</accession>
<dbReference type="PROSITE" id="PS00552">
    <property type="entry name" value="HTH_MERR_1"/>
    <property type="match status" value="1"/>
</dbReference>
<dbReference type="KEGG" id="dpt:Deipr_0773"/>
<dbReference type="InterPro" id="IPR009061">
    <property type="entry name" value="DNA-bd_dom_put_sf"/>
</dbReference>
<dbReference type="STRING" id="693977.Deipr_0773"/>
<proteinExistence type="predicted"/>
<evidence type="ECO:0000313" key="5">
    <source>
        <dbReference type="Proteomes" id="UP000007718"/>
    </source>
</evidence>
<evidence type="ECO:0000256" key="1">
    <source>
        <dbReference type="ARBA" id="ARBA00023125"/>
    </source>
</evidence>
<dbReference type="EMBL" id="CP002536">
    <property type="protein sequence ID" value="ADY25929.1"/>
    <property type="molecule type" value="Genomic_DNA"/>
</dbReference>
<reference evidence="4 5" key="2">
    <citation type="journal article" date="2012" name="Stand. Genomic Sci.">
        <title>Complete genome sequence of the orange-red pigmented, radioresistant Deinococcus proteolyticus type strain (MRP(T)).</title>
        <authorList>
            <person name="Copeland A."/>
            <person name="Zeytun A."/>
            <person name="Yassawong M."/>
            <person name="Nolan M."/>
            <person name="Lucas S."/>
            <person name="Hammon N."/>
            <person name="Deshpande S."/>
            <person name="Cheng J.F."/>
            <person name="Han C."/>
            <person name="Tapia R."/>
            <person name="Goodwin L.A."/>
            <person name="Pitluck S."/>
            <person name="Mavromatis K."/>
            <person name="Liolios K."/>
            <person name="Pagani I."/>
            <person name="Ivanova N."/>
            <person name="Mikhailova N."/>
            <person name="Pati A."/>
            <person name="Chen A."/>
            <person name="Palaniappan K."/>
            <person name="Land M."/>
            <person name="Hauser L."/>
            <person name="Jeffries C.D."/>
            <person name="Brambilla E.M."/>
            <person name="Rohde M."/>
            <person name="Sikorski J."/>
            <person name="Pukall R."/>
            <person name="Goker M."/>
            <person name="Detter J.C."/>
            <person name="Woyke T."/>
            <person name="Bristow J."/>
            <person name="Eisen J.A."/>
            <person name="Markowitz V."/>
            <person name="Hugenholtz P."/>
            <person name="Kyrpides N.C."/>
            <person name="Klenk H.P."/>
            <person name="Lapidus A."/>
        </authorList>
    </citation>
    <scope>NUCLEOTIDE SEQUENCE [LARGE SCALE GENOMIC DNA]</scope>
    <source>
        <strain evidence="5">ATCC 35074 / DSM 20540 / JCM 6276 / NBRC 101906 / NCIMB 13154 / VKM Ac-1939 / CCM 2703 / MRP</strain>
    </source>
</reference>
<reference evidence="5" key="1">
    <citation type="submission" date="2011-02" db="EMBL/GenBank/DDBJ databases">
        <title>The complete sequence of chromosome of Deinococcus proteolyticus DSM 20540.</title>
        <authorList>
            <consortium name="US DOE Joint Genome Institute (JGI-PGF)"/>
            <person name="Lucas S."/>
            <person name="Copeland A."/>
            <person name="Lapidus A."/>
            <person name="Bruce D."/>
            <person name="Goodwin L."/>
            <person name="Pitluck S."/>
            <person name="Kyrpides N."/>
            <person name="Mavromatis K."/>
            <person name="Pagani I."/>
            <person name="Ivanova N."/>
            <person name="Ovchinnikova G."/>
            <person name="Zeytun A."/>
            <person name="Detter J.C."/>
            <person name="Han C."/>
            <person name="Land M."/>
            <person name="Hauser L."/>
            <person name="Markowitz V."/>
            <person name="Cheng J.-F."/>
            <person name="Hugenholtz P."/>
            <person name="Woyke T."/>
            <person name="Wu D."/>
            <person name="Pukall R."/>
            <person name="Steenblock K."/>
            <person name="Brambilla E."/>
            <person name="Klenk H.-P."/>
            <person name="Eisen J.A."/>
        </authorList>
    </citation>
    <scope>NUCLEOTIDE SEQUENCE [LARGE SCALE GENOMIC DNA]</scope>
    <source>
        <strain evidence="5">ATCC 35074 / DSM 20540 / JCM 6276 / NBRC 101906 / NCIMB 13154 / VKM Ac-1939 / CCM 2703 / MRP</strain>
    </source>
</reference>